<feature type="active site" description="Proton acceptor; for dehydratase activity" evidence="8">
    <location>
        <position position="434"/>
    </location>
</feature>
<comment type="caution">
    <text evidence="11">The sequence shown here is derived from an EMBL/GenBank/DDBJ whole genome shotgun (WGS) entry which is preliminary data.</text>
</comment>
<dbReference type="InterPro" id="IPR014043">
    <property type="entry name" value="Acyl_transferase_dom"/>
</dbReference>
<dbReference type="Gene3D" id="3.40.50.720">
    <property type="entry name" value="NAD(P)-binding Rossmann-like Domain"/>
    <property type="match status" value="1"/>
</dbReference>
<dbReference type="InterPro" id="IPR042104">
    <property type="entry name" value="PKS_dehydratase_sf"/>
</dbReference>
<dbReference type="GO" id="GO:0031177">
    <property type="term" value="F:phosphopantetheine binding"/>
    <property type="evidence" value="ECO:0007669"/>
    <property type="project" value="InterPro"/>
</dbReference>
<dbReference type="Gene3D" id="3.40.366.10">
    <property type="entry name" value="Malonyl-Coenzyme A Acyl Carrier Protein, domain 2"/>
    <property type="match status" value="1"/>
</dbReference>
<keyword evidence="4" id="KW-0808">Transferase</keyword>
<dbReference type="PROSITE" id="PS00012">
    <property type="entry name" value="PHOSPHOPANTETHEINE"/>
    <property type="match status" value="1"/>
</dbReference>
<dbReference type="Proteomes" id="UP000324701">
    <property type="component" value="Unassembled WGS sequence"/>
</dbReference>
<keyword evidence="2" id="KW-0596">Phosphopantetheine</keyword>
<dbReference type="InterPro" id="IPR013968">
    <property type="entry name" value="PKS_KR"/>
</dbReference>
<dbReference type="SMART" id="SM00823">
    <property type="entry name" value="PKS_PP"/>
    <property type="match status" value="1"/>
</dbReference>
<dbReference type="SMART" id="SM00822">
    <property type="entry name" value="PKS_KR"/>
    <property type="match status" value="1"/>
</dbReference>
<dbReference type="Gene3D" id="3.30.70.3290">
    <property type="match status" value="1"/>
</dbReference>
<dbReference type="SUPFAM" id="SSF47336">
    <property type="entry name" value="ACP-like"/>
    <property type="match status" value="1"/>
</dbReference>
<dbReference type="Pfam" id="PF22953">
    <property type="entry name" value="SpnB_Rossmann"/>
    <property type="match status" value="1"/>
</dbReference>
<dbReference type="InterPro" id="IPR020807">
    <property type="entry name" value="PKS_DH"/>
</dbReference>
<dbReference type="InterPro" id="IPR055123">
    <property type="entry name" value="SpnB-like_Rossmann"/>
</dbReference>
<evidence type="ECO:0000313" key="12">
    <source>
        <dbReference type="Proteomes" id="UP000324701"/>
    </source>
</evidence>
<keyword evidence="7" id="KW-0012">Acyltransferase</keyword>
<keyword evidence="3" id="KW-0597">Phosphoprotein</keyword>
<evidence type="ECO:0000256" key="1">
    <source>
        <dbReference type="ARBA" id="ARBA00005189"/>
    </source>
</evidence>
<evidence type="ECO:0000256" key="2">
    <source>
        <dbReference type="ARBA" id="ARBA00022450"/>
    </source>
</evidence>
<dbReference type="Gene3D" id="3.10.129.110">
    <property type="entry name" value="Polyketide synthase dehydratase"/>
    <property type="match status" value="1"/>
</dbReference>
<dbReference type="SMART" id="SM01294">
    <property type="entry name" value="PKS_PP_betabranch"/>
    <property type="match status" value="1"/>
</dbReference>
<gene>
    <name evidence="11" type="ORF">F0Q45_22640</name>
</gene>
<dbReference type="Pfam" id="PF14765">
    <property type="entry name" value="PS-DH"/>
    <property type="match status" value="1"/>
</dbReference>
<dbReference type="InterPro" id="IPR050091">
    <property type="entry name" value="PKS_NRPS_Biosynth_Enz"/>
</dbReference>
<evidence type="ECO:0000256" key="8">
    <source>
        <dbReference type="PROSITE-ProRule" id="PRU01363"/>
    </source>
</evidence>
<dbReference type="CDD" id="cd08956">
    <property type="entry name" value="KR_3_FAS_SDR_x"/>
    <property type="match status" value="1"/>
</dbReference>
<dbReference type="GO" id="GO:0006633">
    <property type="term" value="P:fatty acid biosynthetic process"/>
    <property type="evidence" value="ECO:0007669"/>
    <property type="project" value="TreeGrafter"/>
</dbReference>
<dbReference type="PANTHER" id="PTHR43775:SF51">
    <property type="entry name" value="INACTIVE PHENOLPHTHIOCEROL SYNTHESIS POLYKETIDE SYNTHASE TYPE I PKS1-RELATED"/>
    <property type="match status" value="1"/>
</dbReference>
<dbReference type="InterPro" id="IPR049900">
    <property type="entry name" value="PKS_mFAS_DH"/>
</dbReference>
<evidence type="ECO:0000256" key="4">
    <source>
        <dbReference type="ARBA" id="ARBA00022679"/>
    </source>
</evidence>
<evidence type="ECO:0000313" key="11">
    <source>
        <dbReference type="EMBL" id="KAA1247240.1"/>
    </source>
</evidence>
<dbReference type="Pfam" id="PF00698">
    <property type="entry name" value="Acyl_transf_1"/>
    <property type="match status" value="1"/>
</dbReference>
<evidence type="ECO:0000259" key="9">
    <source>
        <dbReference type="PROSITE" id="PS50075"/>
    </source>
</evidence>
<dbReference type="InterPro" id="IPR020806">
    <property type="entry name" value="PKS_PP-bd"/>
</dbReference>
<keyword evidence="5" id="KW-0276">Fatty acid metabolism</keyword>
<dbReference type="InterPro" id="IPR009081">
    <property type="entry name" value="PP-bd_ACP"/>
</dbReference>
<evidence type="ECO:0000256" key="5">
    <source>
        <dbReference type="ARBA" id="ARBA00022832"/>
    </source>
</evidence>
<dbReference type="InterPro" id="IPR036291">
    <property type="entry name" value="NAD(P)-bd_dom_sf"/>
</dbReference>
<dbReference type="SUPFAM" id="SSF55048">
    <property type="entry name" value="Probable ACP-binding domain of malonyl-CoA ACP transacylase"/>
    <property type="match status" value="1"/>
</dbReference>
<protein>
    <submittedName>
        <fullName evidence="11">SDR family NAD(P)-dependent oxidoreductase</fullName>
    </submittedName>
</protein>
<dbReference type="InterPro" id="IPR057326">
    <property type="entry name" value="KR_dom"/>
</dbReference>
<dbReference type="InterPro" id="IPR016036">
    <property type="entry name" value="Malonyl_transacylase_ACP-bd"/>
</dbReference>
<dbReference type="InterPro" id="IPR036736">
    <property type="entry name" value="ACP-like_sf"/>
</dbReference>
<dbReference type="InterPro" id="IPR049552">
    <property type="entry name" value="PKS_DH_N"/>
</dbReference>
<dbReference type="Gene3D" id="1.10.1200.10">
    <property type="entry name" value="ACP-like"/>
    <property type="match status" value="1"/>
</dbReference>
<dbReference type="InterPro" id="IPR006162">
    <property type="entry name" value="Ppantetheine_attach_site"/>
</dbReference>
<organism evidence="11 12">
    <name type="scientific">Mycobacterium simiae</name>
    <name type="common">Mycobacterium habana</name>
    <dbReference type="NCBI Taxonomy" id="1784"/>
    <lineage>
        <taxon>Bacteria</taxon>
        <taxon>Bacillati</taxon>
        <taxon>Actinomycetota</taxon>
        <taxon>Actinomycetes</taxon>
        <taxon>Mycobacteriales</taxon>
        <taxon>Mycobacteriaceae</taxon>
        <taxon>Mycobacterium</taxon>
        <taxon>Mycobacterium simiae complex</taxon>
    </lineage>
</organism>
<reference evidence="11 12" key="1">
    <citation type="submission" date="2019-09" db="EMBL/GenBank/DDBJ databases">
        <title>Report of infection by Mycobacterium simiae a patient suffering from pulmonary tuberculosis.</title>
        <authorList>
            <person name="Mohanty P.S."/>
            <person name="Bansal A.K."/>
            <person name="Singh H."/>
            <person name="Sharma S."/>
            <person name="Patil S.A."/>
            <person name="Upadhaya P."/>
            <person name="Singh P.K."/>
            <person name="Kumar D."/>
            <person name="Kumar S."/>
            <person name="Singh R.K."/>
            <person name="Chaudhary B."/>
        </authorList>
    </citation>
    <scope>NUCLEOTIDE SEQUENCE [LARGE SCALE GENOMIC DNA]</scope>
    <source>
        <strain evidence="11 12">JAL-560-SIM</strain>
    </source>
</reference>
<dbReference type="EMBL" id="VTZN01000204">
    <property type="protein sequence ID" value="KAA1247240.1"/>
    <property type="molecule type" value="Genomic_DNA"/>
</dbReference>
<dbReference type="InterPro" id="IPR049551">
    <property type="entry name" value="PKS_DH_C"/>
</dbReference>
<evidence type="ECO:0000256" key="6">
    <source>
        <dbReference type="ARBA" id="ARBA00023098"/>
    </source>
</evidence>
<dbReference type="SMART" id="SM00826">
    <property type="entry name" value="PKS_DH"/>
    <property type="match status" value="1"/>
</dbReference>
<comment type="pathway">
    <text evidence="1">Lipid metabolism.</text>
</comment>
<dbReference type="GO" id="GO:0004312">
    <property type="term" value="F:fatty acid synthase activity"/>
    <property type="evidence" value="ECO:0007669"/>
    <property type="project" value="TreeGrafter"/>
</dbReference>
<dbReference type="Pfam" id="PF21089">
    <property type="entry name" value="PKS_DH_N"/>
    <property type="match status" value="1"/>
</dbReference>
<evidence type="ECO:0000256" key="3">
    <source>
        <dbReference type="ARBA" id="ARBA00022553"/>
    </source>
</evidence>
<feature type="region of interest" description="C-terminal hotdog fold" evidence="8">
    <location>
        <begin position="543"/>
        <end position="681"/>
    </location>
</feature>
<sequence>IGNDHQEIITTLSALATNQPHPTAITGKTTHGKTAFIFPGQGAQRAGMGAQLSGIYPEFARALDEVCAHFDAYLGRSLRDLLFAPADSAEAALLDQSAFTQPALFAVEVALYRLMDSWGVRADYLMGHSIGELVAAHVAGVLSLADACVLVAARGRLMGGLPAGGAMVAVAAAEELVRPTLESYGGRLSVAAVNSPASTVVSGDADALEEWITGWHGHSTKRLAVSHAFHSARMEPMLEEFGHVVATLTLKEPQIPVVSNLTGELATATQLSSPQYWVRHVREAVRFKDGVAFLAEAGVSRYVEVGPTGSLTAMVRESLGGDSSALCVPVLRAKRSEAQAVMQCMAQAYVHGVEWDWASVFSPYRVQRVALPSYAFQRQRYWLNPSASAENLASAGLAGVDHPFLATGDSLGDDDGWLFSGRLSRESHPWLADHAVLDVVLLPATALVEMALAAGAQADLHRLDELVLETPLAIPDHGGLQLQLRIVSADEHGRGRVTIHSRRETSTKTPTNPWVRHASGVLSADTQDGAWFAELASWPPANAQSLDAASLYDRLGEQGFQYGPVFQGVQALWRRGERLFAEIVLDDEHADERFGVHPALFDAALHPAAGIPSQEQAANALPLPFAWAGVSVFSRGASVLRVMLSPNQTGGLGIAAVDQSGAAVLAVESLAVRPINAAALAAVSSHGVESLYTVNWTPVPVGDAAPRTAVTIDGGPLHLADIAGENIVRVTDLVSLIEAVRTGGSVPEVVLINAPITDEGGLADSARTGVHRTLGLIQTWLGAPELAQSRLVFITGSAVAAGDGESPDLAAAAAEGLLRSAASEHPGRFTWIDLQDRLANAASRQAIAQALSVAGEPRLAVREGIVLAPRIARPSAHPKPEAAVFHSRRTVLITGGTGVLGMAVARHLATAHQCGHLLLVSRRGAEAQGAEQLRDELENQGCQVTFVAADVADRDQLAETLAAIPAEHPLGAVIHTAGVLADGLIEALDRDKVEQVLRPKLDAALHLHELTAGLDLSAFVLFSSAAAVTGSPGQANYAAANAFLDGLAQYRHRLGLPATSLAWGLWAQSSGMAGQLDKADRARILRTGLAAMSTGYGLRLFDQACARPEPILVPALLEFAALRAQARVAVLPPVLRGLVRVPVKRQTTSRTLAQRLENVPESQWYSLLLAEVRRQVATVLNHPGPEAVDPHRVFTEIGLDSLGAIELRNRLAHNTGWHLPATLIFDHPNPSAIAEYLCSRLTKTTLGDSESPEKQEIHPVSRLRQAVGLIPATADPAGRSPTEFADLDLDDLMRLAMNQQEVRK</sequence>
<feature type="domain" description="Carrier" evidence="9">
    <location>
        <begin position="1166"/>
        <end position="1241"/>
    </location>
</feature>
<dbReference type="SUPFAM" id="SSF52151">
    <property type="entry name" value="FabD/lysophospholipase-like"/>
    <property type="match status" value="1"/>
</dbReference>
<feature type="active site" description="Proton donor; for dehydratase activity" evidence="8">
    <location>
        <position position="602"/>
    </location>
</feature>
<dbReference type="Pfam" id="PF08659">
    <property type="entry name" value="KR"/>
    <property type="match status" value="1"/>
</dbReference>
<dbReference type="FunFam" id="3.40.366.10:FF:000002">
    <property type="entry name" value="Probable polyketide synthase 2"/>
    <property type="match status" value="1"/>
</dbReference>
<accession>A0A5B1BID9</accession>
<proteinExistence type="predicted"/>
<keyword evidence="6" id="KW-0443">Lipid metabolism</keyword>
<feature type="domain" description="PKS/mFAS DH" evidence="10">
    <location>
        <begin position="402"/>
        <end position="681"/>
    </location>
</feature>
<dbReference type="PANTHER" id="PTHR43775">
    <property type="entry name" value="FATTY ACID SYNTHASE"/>
    <property type="match status" value="1"/>
</dbReference>
<dbReference type="InterPro" id="IPR001227">
    <property type="entry name" value="Ac_transferase_dom_sf"/>
</dbReference>
<evidence type="ECO:0000256" key="7">
    <source>
        <dbReference type="ARBA" id="ARBA00023315"/>
    </source>
</evidence>
<dbReference type="OrthoDB" id="9778690at2"/>
<name>A0A5B1BID9_MYCSI</name>
<dbReference type="FunFam" id="1.10.1200.10:FF:000007">
    <property type="entry name" value="Probable polyketide synthase pks17"/>
    <property type="match status" value="1"/>
</dbReference>
<dbReference type="PROSITE" id="PS52019">
    <property type="entry name" value="PKS_MFAS_DH"/>
    <property type="match status" value="1"/>
</dbReference>
<dbReference type="PROSITE" id="PS50075">
    <property type="entry name" value="CARRIER"/>
    <property type="match status" value="1"/>
</dbReference>
<dbReference type="Pfam" id="PF00550">
    <property type="entry name" value="PP-binding"/>
    <property type="match status" value="1"/>
</dbReference>
<feature type="region of interest" description="N-terminal hotdog fold" evidence="8">
    <location>
        <begin position="402"/>
        <end position="529"/>
    </location>
</feature>
<feature type="non-terminal residue" evidence="11">
    <location>
        <position position="1"/>
    </location>
</feature>
<dbReference type="SUPFAM" id="SSF51735">
    <property type="entry name" value="NAD(P)-binding Rossmann-fold domains"/>
    <property type="match status" value="2"/>
</dbReference>
<dbReference type="InterPro" id="IPR016035">
    <property type="entry name" value="Acyl_Trfase/lysoPLipase"/>
</dbReference>
<evidence type="ECO:0000259" key="10">
    <source>
        <dbReference type="PROSITE" id="PS52019"/>
    </source>
</evidence>
<keyword evidence="12" id="KW-1185">Reference proteome</keyword>
<dbReference type="SMART" id="SM00827">
    <property type="entry name" value="PKS_AT"/>
    <property type="match status" value="1"/>
</dbReference>